<feature type="compositionally biased region" description="Low complexity" evidence="1">
    <location>
        <begin position="10"/>
        <end position="19"/>
    </location>
</feature>
<reference evidence="2 3" key="1">
    <citation type="journal article" date="2018" name="Front. Plant Sci.">
        <title>Red Clover (Trifolium pratense) and Zigzag Clover (T. medium) - A Picture of Genomic Similarities and Differences.</title>
        <authorList>
            <person name="Dluhosova J."/>
            <person name="Istvanek J."/>
            <person name="Nedelnik J."/>
            <person name="Repkova J."/>
        </authorList>
    </citation>
    <scope>NUCLEOTIDE SEQUENCE [LARGE SCALE GENOMIC DNA]</scope>
    <source>
        <strain evidence="3">cv. 10/8</strain>
        <tissue evidence="2">Leaf</tissue>
    </source>
</reference>
<evidence type="ECO:0000313" key="2">
    <source>
        <dbReference type="EMBL" id="MCI13756.1"/>
    </source>
</evidence>
<name>A0A392PR20_9FABA</name>
<protein>
    <submittedName>
        <fullName evidence="2">Uncharacterized protein</fullName>
    </submittedName>
</protein>
<sequence length="34" mass="3681">MLPTVSKGRSSSSSSSSSSRPNSTLLPYLRRIIK</sequence>
<dbReference type="AlphaFoldDB" id="A0A392PR20"/>
<feature type="region of interest" description="Disordered" evidence="1">
    <location>
        <begin position="1"/>
        <end position="28"/>
    </location>
</feature>
<comment type="caution">
    <text evidence="2">The sequence shown here is derived from an EMBL/GenBank/DDBJ whole genome shotgun (WGS) entry which is preliminary data.</text>
</comment>
<accession>A0A392PR20</accession>
<evidence type="ECO:0000313" key="3">
    <source>
        <dbReference type="Proteomes" id="UP000265520"/>
    </source>
</evidence>
<evidence type="ECO:0000256" key="1">
    <source>
        <dbReference type="SAM" id="MobiDB-lite"/>
    </source>
</evidence>
<dbReference type="Proteomes" id="UP000265520">
    <property type="component" value="Unassembled WGS sequence"/>
</dbReference>
<proteinExistence type="predicted"/>
<keyword evidence="3" id="KW-1185">Reference proteome</keyword>
<organism evidence="2 3">
    <name type="scientific">Trifolium medium</name>
    <dbReference type="NCBI Taxonomy" id="97028"/>
    <lineage>
        <taxon>Eukaryota</taxon>
        <taxon>Viridiplantae</taxon>
        <taxon>Streptophyta</taxon>
        <taxon>Embryophyta</taxon>
        <taxon>Tracheophyta</taxon>
        <taxon>Spermatophyta</taxon>
        <taxon>Magnoliopsida</taxon>
        <taxon>eudicotyledons</taxon>
        <taxon>Gunneridae</taxon>
        <taxon>Pentapetalae</taxon>
        <taxon>rosids</taxon>
        <taxon>fabids</taxon>
        <taxon>Fabales</taxon>
        <taxon>Fabaceae</taxon>
        <taxon>Papilionoideae</taxon>
        <taxon>50 kb inversion clade</taxon>
        <taxon>NPAAA clade</taxon>
        <taxon>Hologalegina</taxon>
        <taxon>IRL clade</taxon>
        <taxon>Trifolieae</taxon>
        <taxon>Trifolium</taxon>
    </lineage>
</organism>
<feature type="non-terminal residue" evidence="2">
    <location>
        <position position="34"/>
    </location>
</feature>
<dbReference type="EMBL" id="LXQA010089466">
    <property type="protein sequence ID" value="MCI13756.1"/>
    <property type="molecule type" value="Genomic_DNA"/>
</dbReference>